<evidence type="ECO:0000313" key="4">
    <source>
        <dbReference type="Proteomes" id="UP000441404"/>
    </source>
</evidence>
<dbReference type="PANTHER" id="PTHR43747:SF1">
    <property type="entry name" value="SLR1998 PROTEIN"/>
    <property type="match status" value="1"/>
</dbReference>
<gene>
    <name evidence="3" type="ORF">GHO39_04480</name>
    <name evidence="2" type="ORF">GHO40_11105</name>
</gene>
<protein>
    <submittedName>
        <fullName evidence="3">FAD-dependent oxidoreductase</fullName>
    </submittedName>
</protein>
<dbReference type="GO" id="GO:0003824">
    <property type="term" value="F:catalytic activity"/>
    <property type="evidence" value="ECO:0007669"/>
    <property type="project" value="UniProtKB-ARBA"/>
</dbReference>
<sequence length="341" mass="37122">MADPDVVIVGAGPAGTAAAILCAQRGLRVTLLEQAVFPRTRPGETLPPGVEAVLDQLGIAQAINQGGFLRHPGHAVKWAGERLFSAFGESASGPALGYQIPRETLDSLLLARAAGLGVDVVQPCRVLGVLYDRQQVCGVSTAQGDMLAAWVIDASGGNGWLSRQLGLPWRTYSPRLLAHYGYATGDLPEGAEVCGIDADPFGWYWMAKIRSDFYHWTRLCFTNAGHHQAVPPAVFKPLRASGPVRGADVTWRLCQQASGDGFFIAGDSAFVLDPSSGHGVLKALMTGMMAAHAVVESLSTPWQVLSIQQQYQYWINDWFNRDRLKMREFYRTHPFAPEWCD</sequence>
<dbReference type="PRINTS" id="PR00420">
    <property type="entry name" value="RNGMNOXGNASE"/>
</dbReference>
<organism evidence="3 5">
    <name type="scientific">Pseudomonas helleri</name>
    <dbReference type="NCBI Taxonomy" id="1608996"/>
    <lineage>
        <taxon>Bacteria</taxon>
        <taxon>Pseudomonadati</taxon>
        <taxon>Pseudomonadota</taxon>
        <taxon>Gammaproteobacteria</taxon>
        <taxon>Pseudomonadales</taxon>
        <taxon>Pseudomonadaceae</taxon>
        <taxon>Pseudomonas</taxon>
    </lineage>
</organism>
<evidence type="ECO:0000313" key="2">
    <source>
        <dbReference type="EMBL" id="MQT47271.1"/>
    </source>
</evidence>
<name>A0A6A7YNQ2_9PSED</name>
<dbReference type="PANTHER" id="PTHR43747">
    <property type="entry name" value="FAD-BINDING PROTEIN"/>
    <property type="match status" value="1"/>
</dbReference>
<dbReference type="InterPro" id="IPR050816">
    <property type="entry name" value="Flavin-dep_Halogenase_NPB"/>
</dbReference>
<dbReference type="Pfam" id="PF01494">
    <property type="entry name" value="FAD_binding_3"/>
    <property type="match status" value="1"/>
</dbReference>
<feature type="domain" description="FAD-binding" evidence="1">
    <location>
        <begin position="5"/>
        <end position="279"/>
    </location>
</feature>
<dbReference type="RefSeq" id="WP_153326973.1">
    <property type="nucleotide sequence ID" value="NZ_WIWI01000009.1"/>
</dbReference>
<evidence type="ECO:0000313" key="5">
    <source>
        <dbReference type="Proteomes" id="UP000489190"/>
    </source>
</evidence>
<dbReference type="Proteomes" id="UP000441404">
    <property type="component" value="Unassembled WGS sequence"/>
</dbReference>
<dbReference type="EMBL" id="WIWJ01000016">
    <property type="protein sequence ID" value="MQT47271.1"/>
    <property type="molecule type" value="Genomic_DNA"/>
</dbReference>
<dbReference type="InterPro" id="IPR036188">
    <property type="entry name" value="FAD/NAD-bd_sf"/>
</dbReference>
<dbReference type="AlphaFoldDB" id="A0A6A7YNQ2"/>
<accession>A0A6A7YNQ2</accession>
<proteinExistence type="predicted"/>
<dbReference type="GO" id="GO:0071949">
    <property type="term" value="F:FAD binding"/>
    <property type="evidence" value="ECO:0007669"/>
    <property type="project" value="InterPro"/>
</dbReference>
<dbReference type="Gene3D" id="3.50.50.60">
    <property type="entry name" value="FAD/NAD(P)-binding domain"/>
    <property type="match status" value="1"/>
</dbReference>
<dbReference type="SUPFAM" id="SSF51905">
    <property type="entry name" value="FAD/NAD(P)-binding domain"/>
    <property type="match status" value="1"/>
</dbReference>
<dbReference type="InterPro" id="IPR002938">
    <property type="entry name" value="FAD-bd"/>
</dbReference>
<comment type="caution">
    <text evidence="3">The sequence shown here is derived from an EMBL/GenBank/DDBJ whole genome shotgun (WGS) entry which is preliminary data.</text>
</comment>
<evidence type="ECO:0000259" key="1">
    <source>
        <dbReference type="Pfam" id="PF01494"/>
    </source>
</evidence>
<evidence type="ECO:0000313" key="3">
    <source>
        <dbReference type="EMBL" id="MQT88400.1"/>
    </source>
</evidence>
<dbReference type="Proteomes" id="UP000489190">
    <property type="component" value="Unassembled WGS sequence"/>
</dbReference>
<dbReference type="EMBL" id="WIWI01000009">
    <property type="protein sequence ID" value="MQT88400.1"/>
    <property type="molecule type" value="Genomic_DNA"/>
</dbReference>
<reference evidence="4 5" key="1">
    <citation type="submission" date="2019-10" db="EMBL/GenBank/DDBJ databases">
        <title>Evaluation of single-gene subtyping targets for Pseudomonas.</title>
        <authorList>
            <person name="Reichler S.J."/>
            <person name="Orsi R.H."/>
            <person name="Wiedmann M."/>
            <person name="Martin N.H."/>
            <person name="Murphy S.I."/>
        </authorList>
    </citation>
    <scope>NUCLEOTIDE SEQUENCE [LARGE SCALE GENOMIC DNA]</scope>
    <source>
        <strain evidence="3 5">FSL R10-3254</strain>
        <strain evidence="2 4">FSL R10-3257</strain>
    </source>
</reference>